<evidence type="ECO:0000256" key="6">
    <source>
        <dbReference type="ARBA" id="ARBA00023136"/>
    </source>
</evidence>
<keyword evidence="6 7" id="KW-0472">Membrane</keyword>
<dbReference type="GO" id="GO:0055085">
    <property type="term" value="P:transmembrane transport"/>
    <property type="evidence" value="ECO:0007669"/>
    <property type="project" value="InterPro"/>
</dbReference>
<evidence type="ECO:0000256" key="1">
    <source>
        <dbReference type="ARBA" id="ARBA00004651"/>
    </source>
</evidence>
<comment type="caution">
    <text evidence="9">The sequence shown here is derived from an EMBL/GenBank/DDBJ whole genome shotgun (WGS) entry which is preliminary data.</text>
</comment>
<dbReference type="SUPFAM" id="SSF160964">
    <property type="entry name" value="MalF N-terminal region-like"/>
    <property type="match status" value="1"/>
</dbReference>
<dbReference type="AlphaFoldDB" id="A0A917NM65"/>
<dbReference type="CDD" id="cd06261">
    <property type="entry name" value="TM_PBP2"/>
    <property type="match status" value="1"/>
</dbReference>
<feature type="transmembrane region" description="Helical" evidence="7">
    <location>
        <begin position="209"/>
        <end position="229"/>
    </location>
</feature>
<dbReference type="InterPro" id="IPR051393">
    <property type="entry name" value="ABC_transporter_permease"/>
</dbReference>
<evidence type="ECO:0000256" key="7">
    <source>
        <dbReference type="RuleBase" id="RU363032"/>
    </source>
</evidence>
<protein>
    <submittedName>
        <fullName evidence="9">Sugar ABC transporter permease</fullName>
    </submittedName>
</protein>
<reference evidence="9" key="2">
    <citation type="submission" date="2020-09" db="EMBL/GenBank/DDBJ databases">
        <authorList>
            <person name="Sun Q."/>
            <person name="Ohkuma M."/>
        </authorList>
    </citation>
    <scope>NUCLEOTIDE SEQUENCE</scope>
    <source>
        <strain evidence="9">JCM 18487</strain>
    </source>
</reference>
<evidence type="ECO:0000256" key="3">
    <source>
        <dbReference type="ARBA" id="ARBA00022475"/>
    </source>
</evidence>
<evidence type="ECO:0000313" key="10">
    <source>
        <dbReference type="Proteomes" id="UP000637695"/>
    </source>
</evidence>
<name>A0A917NM65_9BACL</name>
<evidence type="ECO:0000256" key="2">
    <source>
        <dbReference type="ARBA" id="ARBA00022448"/>
    </source>
</evidence>
<accession>A0A917NM65</accession>
<keyword evidence="5 7" id="KW-1133">Transmembrane helix</keyword>
<feature type="transmembrane region" description="Helical" evidence="7">
    <location>
        <begin position="268"/>
        <end position="286"/>
    </location>
</feature>
<dbReference type="Gene3D" id="1.10.3720.10">
    <property type="entry name" value="MetI-like"/>
    <property type="match status" value="1"/>
</dbReference>
<reference evidence="9" key="1">
    <citation type="journal article" date="2014" name="Int. J. Syst. Evol. Microbiol.">
        <title>Complete genome sequence of Corynebacterium casei LMG S-19264T (=DSM 44701T), isolated from a smear-ripened cheese.</title>
        <authorList>
            <consortium name="US DOE Joint Genome Institute (JGI-PGF)"/>
            <person name="Walter F."/>
            <person name="Albersmeier A."/>
            <person name="Kalinowski J."/>
            <person name="Ruckert C."/>
        </authorList>
    </citation>
    <scope>NUCLEOTIDE SEQUENCE</scope>
    <source>
        <strain evidence="9">JCM 18487</strain>
    </source>
</reference>
<dbReference type="Pfam" id="PF00528">
    <property type="entry name" value="BPD_transp_1"/>
    <property type="match status" value="1"/>
</dbReference>
<dbReference type="InterPro" id="IPR035906">
    <property type="entry name" value="MetI-like_sf"/>
</dbReference>
<comment type="similarity">
    <text evidence="7">Belongs to the binding-protein-dependent transport system permease family.</text>
</comment>
<feature type="domain" description="ABC transmembrane type-1" evidence="8">
    <location>
        <begin position="71"/>
        <end position="284"/>
    </location>
</feature>
<keyword evidence="4 7" id="KW-0812">Transmembrane</keyword>
<evidence type="ECO:0000259" key="8">
    <source>
        <dbReference type="PROSITE" id="PS50928"/>
    </source>
</evidence>
<dbReference type="PROSITE" id="PS50928">
    <property type="entry name" value="ABC_TM1"/>
    <property type="match status" value="1"/>
</dbReference>
<feature type="transmembrane region" description="Helical" evidence="7">
    <location>
        <begin position="157"/>
        <end position="180"/>
    </location>
</feature>
<dbReference type="PANTHER" id="PTHR30193">
    <property type="entry name" value="ABC TRANSPORTER PERMEASE PROTEIN"/>
    <property type="match status" value="1"/>
</dbReference>
<evidence type="ECO:0000313" key="9">
    <source>
        <dbReference type="EMBL" id="GGJ08334.1"/>
    </source>
</evidence>
<proteinExistence type="inferred from homology"/>
<gene>
    <name evidence="9" type="ORF">GCM10010885_16830</name>
</gene>
<comment type="subcellular location">
    <subcellularLocation>
        <location evidence="1 7">Cell membrane</location>
        <topology evidence="1 7">Multi-pass membrane protein</topology>
    </subcellularLocation>
</comment>
<dbReference type="EMBL" id="BMOY01000025">
    <property type="protein sequence ID" value="GGJ08334.1"/>
    <property type="molecule type" value="Genomic_DNA"/>
</dbReference>
<keyword evidence="2 7" id="KW-0813">Transport</keyword>
<dbReference type="RefSeq" id="WP_188882399.1">
    <property type="nucleotide sequence ID" value="NZ_BMOY01000025.1"/>
</dbReference>
<dbReference type="Proteomes" id="UP000637695">
    <property type="component" value="Unassembled WGS sequence"/>
</dbReference>
<dbReference type="GO" id="GO:0005886">
    <property type="term" value="C:plasma membrane"/>
    <property type="evidence" value="ECO:0007669"/>
    <property type="project" value="UniProtKB-SubCell"/>
</dbReference>
<dbReference type="SUPFAM" id="SSF161098">
    <property type="entry name" value="MetI-like"/>
    <property type="match status" value="1"/>
</dbReference>
<evidence type="ECO:0000256" key="4">
    <source>
        <dbReference type="ARBA" id="ARBA00022692"/>
    </source>
</evidence>
<keyword evidence="3" id="KW-1003">Cell membrane</keyword>
<sequence>MHTRPGAWKKHAIGYMFLAPWLLGLLGLTAVPMLSSLYLSFTDYEMFNRPQWVGWQNYTRMFSDPQFLDSVRVTVTYVTVSVPLQLLTALAVALLLNRGVRGLGVYRAVFYVPSLFGGSVAIGLLWQRLFGGDGVFNHILALFGIQGMNWVSSPQTALYTLVVLAAWQFGAPMVIFLAGLKQIPVELYEAATIDGAGVMARFFRITLPLLTPILFFNLVMQIIHAFQVFTPAYVVSNGTGGPLDATLFYSLYLYQAGFVNFRMGYASAMAWLLLAVVAVISGLLFATSRKWVYYNE</sequence>
<dbReference type="InterPro" id="IPR000515">
    <property type="entry name" value="MetI-like"/>
</dbReference>
<feature type="transmembrane region" description="Helical" evidence="7">
    <location>
        <begin position="12"/>
        <end position="39"/>
    </location>
</feature>
<dbReference type="PANTHER" id="PTHR30193:SF1">
    <property type="entry name" value="ABC TRANSPORTER PERMEASE PROTEIN YESP-RELATED"/>
    <property type="match status" value="1"/>
</dbReference>
<evidence type="ECO:0000256" key="5">
    <source>
        <dbReference type="ARBA" id="ARBA00022989"/>
    </source>
</evidence>
<organism evidence="9 10">
    <name type="scientific">Alicyclobacillus cellulosilyticus</name>
    <dbReference type="NCBI Taxonomy" id="1003997"/>
    <lineage>
        <taxon>Bacteria</taxon>
        <taxon>Bacillati</taxon>
        <taxon>Bacillota</taxon>
        <taxon>Bacilli</taxon>
        <taxon>Bacillales</taxon>
        <taxon>Alicyclobacillaceae</taxon>
        <taxon>Alicyclobacillus</taxon>
    </lineage>
</organism>
<feature type="transmembrane region" description="Helical" evidence="7">
    <location>
        <begin position="108"/>
        <end position="126"/>
    </location>
</feature>
<keyword evidence="10" id="KW-1185">Reference proteome</keyword>
<feature type="transmembrane region" description="Helical" evidence="7">
    <location>
        <begin position="75"/>
        <end position="96"/>
    </location>
</feature>